<evidence type="ECO:0000313" key="1">
    <source>
        <dbReference type="EMBL" id="JAH09250.1"/>
    </source>
</evidence>
<reference evidence="1" key="1">
    <citation type="submission" date="2014-11" db="EMBL/GenBank/DDBJ databases">
        <authorList>
            <person name="Amaro Gonzalez C."/>
        </authorList>
    </citation>
    <scope>NUCLEOTIDE SEQUENCE</scope>
</reference>
<dbReference type="EMBL" id="GBXM01099327">
    <property type="protein sequence ID" value="JAH09250.1"/>
    <property type="molecule type" value="Transcribed_RNA"/>
</dbReference>
<proteinExistence type="predicted"/>
<name>A0A0E9PYW8_ANGAN</name>
<accession>A0A0E9PYW8</accession>
<sequence>MKVTILYATNAKPFLFRLNYTVH</sequence>
<protein>
    <submittedName>
        <fullName evidence="1">Uncharacterized protein</fullName>
    </submittedName>
</protein>
<organism evidence="1">
    <name type="scientific">Anguilla anguilla</name>
    <name type="common">European freshwater eel</name>
    <name type="synonym">Muraena anguilla</name>
    <dbReference type="NCBI Taxonomy" id="7936"/>
    <lineage>
        <taxon>Eukaryota</taxon>
        <taxon>Metazoa</taxon>
        <taxon>Chordata</taxon>
        <taxon>Craniata</taxon>
        <taxon>Vertebrata</taxon>
        <taxon>Euteleostomi</taxon>
        <taxon>Actinopterygii</taxon>
        <taxon>Neopterygii</taxon>
        <taxon>Teleostei</taxon>
        <taxon>Anguilliformes</taxon>
        <taxon>Anguillidae</taxon>
        <taxon>Anguilla</taxon>
    </lineage>
</organism>
<reference evidence="1" key="2">
    <citation type="journal article" date="2015" name="Fish Shellfish Immunol.">
        <title>Early steps in the European eel (Anguilla anguilla)-Vibrio vulnificus interaction in the gills: Role of the RtxA13 toxin.</title>
        <authorList>
            <person name="Callol A."/>
            <person name="Pajuelo D."/>
            <person name="Ebbesson L."/>
            <person name="Teles M."/>
            <person name="MacKenzie S."/>
            <person name="Amaro C."/>
        </authorList>
    </citation>
    <scope>NUCLEOTIDE SEQUENCE</scope>
</reference>
<dbReference type="AlphaFoldDB" id="A0A0E9PYW8"/>